<gene>
    <name evidence="2" type="ORF">QO010_003260</name>
</gene>
<dbReference type="RefSeq" id="WP_307350827.1">
    <property type="nucleotide sequence ID" value="NZ_JAUSVS010000007.1"/>
</dbReference>
<accession>A0ABU0ITZ0</accession>
<feature type="chain" id="PRO_5047139315" description="DUF541 domain-containing protein" evidence="1">
    <location>
        <begin position="26"/>
        <end position="241"/>
    </location>
</feature>
<reference evidence="2 3" key="1">
    <citation type="submission" date="2023-07" db="EMBL/GenBank/DDBJ databases">
        <title>Genomic Encyclopedia of Type Strains, Phase IV (KMG-IV): sequencing the most valuable type-strain genomes for metagenomic binning, comparative biology and taxonomic classification.</title>
        <authorList>
            <person name="Goeker M."/>
        </authorList>
    </citation>
    <scope>NUCLEOTIDE SEQUENCE [LARGE SCALE GENOMIC DNA]</scope>
    <source>
        <strain evidence="2 3">DSM 18695</strain>
    </source>
</reference>
<proteinExistence type="predicted"/>
<feature type="signal peptide" evidence="1">
    <location>
        <begin position="1"/>
        <end position="25"/>
    </location>
</feature>
<evidence type="ECO:0000313" key="2">
    <source>
        <dbReference type="EMBL" id="MDQ0465471.1"/>
    </source>
</evidence>
<sequence>MKSRTLLAAGTALMLALSATGPGQAQSNSVDEIVVTGSKLNEYDATETPQVAVIHRADNLIIQVKVVCDTREKGQRLEELKATIRNVLKEAAKDPRIDLGQDSDEIIGGFDESLLDEMILPDGKPDSSYASFIVKTSIAKDDTYRTATGRLESFIKRVGKVGRTEILAVGGFELTLIGPAQYRPAVIAAIAEDARKSAAAFGPDYQVKAIGLEHSLAWYRAGPLDLALYIPYRLEISPLGK</sequence>
<dbReference type="EMBL" id="JAUSVS010000007">
    <property type="protein sequence ID" value="MDQ0465471.1"/>
    <property type="molecule type" value="Genomic_DNA"/>
</dbReference>
<evidence type="ECO:0008006" key="4">
    <source>
        <dbReference type="Google" id="ProtNLM"/>
    </source>
</evidence>
<keyword evidence="1" id="KW-0732">Signal</keyword>
<organism evidence="2 3">
    <name type="scientific">Caulobacter ginsengisoli</name>
    <dbReference type="NCBI Taxonomy" id="400775"/>
    <lineage>
        <taxon>Bacteria</taxon>
        <taxon>Pseudomonadati</taxon>
        <taxon>Pseudomonadota</taxon>
        <taxon>Alphaproteobacteria</taxon>
        <taxon>Caulobacterales</taxon>
        <taxon>Caulobacteraceae</taxon>
        <taxon>Caulobacter</taxon>
    </lineage>
</organism>
<dbReference type="Proteomes" id="UP001228905">
    <property type="component" value="Unassembled WGS sequence"/>
</dbReference>
<comment type="caution">
    <text evidence="2">The sequence shown here is derived from an EMBL/GenBank/DDBJ whole genome shotgun (WGS) entry which is preliminary data.</text>
</comment>
<evidence type="ECO:0000256" key="1">
    <source>
        <dbReference type="SAM" id="SignalP"/>
    </source>
</evidence>
<name>A0ABU0ITZ0_9CAUL</name>
<protein>
    <recommendedName>
        <fullName evidence="4">DUF541 domain-containing protein</fullName>
    </recommendedName>
</protein>
<evidence type="ECO:0000313" key="3">
    <source>
        <dbReference type="Proteomes" id="UP001228905"/>
    </source>
</evidence>
<keyword evidence="3" id="KW-1185">Reference proteome</keyword>